<evidence type="ECO:0008006" key="3">
    <source>
        <dbReference type="Google" id="ProtNLM"/>
    </source>
</evidence>
<dbReference type="Proteomes" id="UP001500279">
    <property type="component" value="Unassembled WGS sequence"/>
</dbReference>
<protein>
    <recommendedName>
        <fullName evidence="3">Tetratricopeptide repeat protein</fullName>
    </recommendedName>
</protein>
<name>A0ABP3VSK2_9BURK</name>
<organism evidence="1 2">
    <name type="scientific">Ideonella azotifigens</name>
    <dbReference type="NCBI Taxonomy" id="513160"/>
    <lineage>
        <taxon>Bacteria</taxon>
        <taxon>Pseudomonadati</taxon>
        <taxon>Pseudomonadota</taxon>
        <taxon>Betaproteobacteria</taxon>
        <taxon>Burkholderiales</taxon>
        <taxon>Sphaerotilaceae</taxon>
        <taxon>Ideonella</taxon>
    </lineage>
</organism>
<dbReference type="RefSeq" id="WP_343997019.1">
    <property type="nucleotide sequence ID" value="NZ_BAAAEW010000042.1"/>
</dbReference>
<reference evidence="2" key="1">
    <citation type="journal article" date="2019" name="Int. J. Syst. Evol. Microbiol.">
        <title>The Global Catalogue of Microorganisms (GCM) 10K type strain sequencing project: providing services to taxonomists for standard genome sequencing and annotation.</title>
        <authorList>
            <consortium name="The Broad Institute Genomics Platform"/>
            <consortium name="The Broad Institute Genome Sequencing Center for Infectious Disease"/>
            <person name="Wu L."/>
            <person name="Ma J."/>
        </authorList>
    </citation>
    <scope>NUCLEOTIDE SEQUENCE [LARGE SCALE GENOMIC DNA]</scope>
    <source>
        <strain evidence="2">JCM 15503</strain>
    </source>
</reference>
<comment type="caution">
    <text evidence="1">The sequence shown here is derived from an EMBL/GenBank/DDBJ whole genome shotgun (WGS) entry which is preliminary data.</text>
</comment>
<keyword evidence="2" id="KW-1185">Reference proteome</keyword>
<proteinExistence type="predicted"/>
<gene>
    <name evidence="1" type="ORF">GCM10009107_50580</name>
</gene>
<evidence type="ECO:0000313" key="2">
    <source>
        <dbReference type="Proteomes" id="UP001500279"/>
    </source>
</evidence>
<dbReference type="EMBL" id="BAAAEW010000042">
    <property type="protein sequence ID" value="GAA0764462.1"/>
    <property type="molecule type" value="Genomic_DNA"/>
</dbReference>
<evidence type="ECO:0000313" key="1">
    <source>
        <dbReference type="EMBL" id="GAA0764462.1"/>
    </source>
</evidence>
<sequence>MFRPKMSDARAQQGFVEAVSDRHASDWVDIDGPAEIVFGKDLPVAAAPAVPAGRLGLDLATKAELERLSLRWRKRPGLWPMLQAAWRRRRADRYQQLLKADALGRWSEMVGLAGELRASGRFTSQLDFDLEVRLATLRARQGDLDGALEDLAPWRSQQTERPGSYEARVAGVHAAAGNRTGFVRLMGKAQAASSDEASRVLDHALAQARFGELAEAEALMARVDAAPVLPPQSEGKVLWTQGLIAMRRGSADAIHLLNQALAEFLRQSEQPAVWTALALCACDQAIALNAAGDRNSARSILKRVAPVLRAQADRPLMALLKRDKLLSRREG</sequence>
<accession>A0ABP3VSK2</accession>